<sequence>MIISQLIFILELYLNLKIMQLNIHSEGLEDHLGVLQEKYMKLKFSIKKNLKLTALAKQNQLKNSKEEYLEKKIEAMGSLY</sequence>
<gene>
    <name evidence="1" type="ORF">SAMN05192540_3350</name>
</gene>
<evidence type="ECO:0000313" key="2">
    <source>
        <dbReference type="Proteomes" id="UP000183038"/>
    </source>
</evidence>
<dbReference type="EMBL" id="FNTB01000001">
    <property type="protein sequence ID" value="SEC50951.1"/>
    <property type="molecule type" value="Genomic_DNA"/>
</dbReference>
<name>A0A1H4T4B8_9FLAO</name>
<dbReference type="Proteomes" id="UP000183038">
    <property type="component" value="Unassembled WGS sequence"/>
</dbReference>
<dbReference type="AlphaFoldDB" id="A0A1H4T4B8"/>
<evidence type="ECO:0000313" key="1">
    <source>
        <dbReference type="EMBL" id="SEC50951.1"/>
    </source>
</evidence>
<reference evidence="1 2" key="1">
    <citation type="submission" date="2016-10" db="EMBL/GenBank/DDBJ databases">
        <authorList>
            <person name="de Groot N.N."/>
        </authorList>
    </citation>
    <scope>NUCLEOTIDE SEQUENCE [LARGE SCALE GENOMIC DNA]</scope>
    <source>
        <strain evidence="1 2">MAR_2009_71</strain>
    </source>
</reference>
<organism evidence="1 2">
    <name type="scientific">Maribacter dokdonensis</name>
    <dbReference type="NCBI Taxonomy" id="320912"/>
    <lineage>
        <taxon>Bacteria</taxon>
        <taxon>Pseudomonadati</taxon>
        <taxon>Bacteroidota</taxon>
        <taxon>Flavobacteriia</taxon>
        <taxon>Flavobacteriales</taxon>
        <taxon>Flavobacteriaceae</taxon>
        <taxon>Maribacter</taxon>
    </lineage>
</organism>
<proteinExistence type="predicted"/>
<protein>
    <submittedName>
        <fullName evidence="1">Uncharacterized protein</fullName>
    </submittedName>
</protein>
<accession>A0A1H4T4B8</accession>